<dbReference type="InterPro" id="IPR012337">
    <property type="entry name" value="RNaseH-like_sf"/>
</dbReference>
<name>A0ABQ5A7F0_9ASTR</name>
<feature type="compositionally biased region" description="Acidic residues" evidence="1">
    <location>
        <begin position="1"/>
        <end position="24"/>
    </location>
</feature>
<dbReference type="PANTHER" id="PTHR37984">
    <property type="entry name" value="PROTEIN CBG26694"/>
    <property type="match status" value="1"/>
</dbReference>
<keyword evidence="4" id="KW-1185">Reference proteome</keyword>
<feature type="domain" description="Reverse transcriptase" evidence="2">
    <location>
        <begin position="482"/>
        <end position="599"/>
    </location>
</feature>
<dbReference type="SUPFAM" id="SSF53098">
    <property type="entry name" value="Ribonuclease H-like"/>
    <property type="match status" value="1"/>
</dbReference>
<evidence type="ECO:0000313" key="3">
    <source>
        <dbReference type="EMBL" id="GJS98565.1"/>
    </source>
</evidence>
<dbReference type="Pfam" id="PF00078">
    <property type="entry name" value="RVT_1"/>
    <property type="match status" value="1"/>
</dbReference>
<dbReference type="Gene3D" id="3.30.420.10">
    <property type="entry name" value="Ribonuclease H-like superfamily/Ribonuclease H"/>
    <property type="match status" value="1"/>
</dbReference>
<keyword evidence="3" id="KW-0548">Nucleotidyltransferase</keyword>
<evidence type="ECO:0000259" key="2">
    <source>
        <dbReference type="Pfam" id="PF00078"/>
    </source>
</evidence>
<organism evidence="3 4">
    <name type="scientific">Tanacetum coccineum</name>
    <dbReference type="NCBI Taxonomy" id="301880"/>
    <lineage>
        <taxon>Eukaryota</taxon>
        <taxon>Viridiplantae</taxon>
        <taxon>Streptophyta</taxon>
        <taxon>Embryophyta</taxon>
        <taxon>Tracheophyta</taxon>
        <taxon>Spermatophyta</taxon>
        <taxon>Magnoliopsida</taxon>
        <taxon>eudicotyledons</taxon>
        <taxon>Gunneridae</taxon>
        <taxon>Pentapetalae</taxon>
        <taxon>asterids</taxon>
        <taxon>campanulids</taxon>
        <taxon>Asterales</taxon>
        <taxon>Asteraceae</taxon>
        <taxon>Asteroideae</taxon>
        <taxon>Anthemideae</taxon>
        <taxon>Anthemidinae</taxon>
        <taxon>Tanacetum</taxon>
    </lineage>
</organism>
<dbReference type="SUPFAM" id="SSF56672">
    <property type="entry name" value="DNA/RNA polymerases"/>
    <property type="match status" value="1"/>
</dbReference>
<dbReference type="EMBL" id="BQNB010012054">
    <property type="protein sequence ID" value="GJS98565.1"/>
    <property type="molecule type" value="Genomic_DNA"/>
</dbReference>
<proteinExistence type="predicted"/>
<dbReference type="Gene3D" id="3.10.10.10">
    <property type="entry name" value="HIV Type 1 Reverse Transcriptase, subunit A, domain 1"/>
    <property type="match status" value="1"/>
</dbReference>
<dbReference type="CDD" id="cd01647">
    <property type="entry name" value="RT_LTR"/>
    <property type="match status" value="1"/>
</dbReference>
<feature type="region of interest" description="Disordered" evidence="1">
    <location>
        <begin position="752"/>
        <end position="773"/>
    </location>
</feature>
<evidence type="ECO:0000256" key="1">
    <source>
        <dbReference type="SAM" id="MobiDB-lite"/>
    </source>
</evidence>
<reference evidence="3" key="1">
    <citation type="journal article" date="2022" name="Int. J. Mol. Sci.">
        <title>Draft Genome of Tanacetum Coccineum: Genomic Comparison of Closely Related Tanacetum-Family Plants.</title>
        <authorList>
            <person name="Yamashiro T."/>
            <person name="Shiraishi A."/>
            <person name="Nakayama K."/>
            <person name="Satake H."/>
        </authorList>
    </citation>
    <scope>NUCLEOTIDE SEQUENCE</scope>
</reference>
<protein>
    <submittedName>
        <fullName evidence="3">Reverse transcriptase domain-containing protein</fullName>
    </submittedName>
</protein>
<feature type="compositionally biased region" description="Basic and acidic residues" evidence="1">
    <location>
        <begin position="51"/>
        <end position="74"/>
    </location>
</feature>
<reference evidence="3" key="2">
    <citation type="submission" date="2022-01" db="EMBL/GenBank/DDBJ databases">
        <authorList>
            <person name="Yamashiro T."/>
            <person name="Shiraishi A."/>
            <person name="Satake H."/>
            <person name="Nakayama K."/>
        </authorList>
    </citation>
    <scope>NUCLEOTIDE SEQUENCE</scope>
</reference>
<feature type="region of interest" description="Disordered" evidence="1">
    <location>
        <begin position="1"/>
        <end position="74"/>
    </location>
</feature>
<gene>
    <name evidence="3" type="ORF">Tco_0819735</name>
</gene>
<dbReference type="GO" id="GO:0003964">
    <property type="term" value="F:RNA-directed DNA polymerase activity"/>
    <property type="evidence" value="ECO:0007669"/>
    <property type="project" value="UniProtKB-KW"/>
</dbReference>
<feature type="region of interest" description="Disordered" evidence="1">
    <location>
        <begin position="272"/>
        <end position="350"/>
    </location>
</feature>
<accession>A0ABQ5A7F0</accession>
<keyword evidence="3" id="KW-0695">RNA-directed DNA polymerase</keyword>
<dbReference type="Proteomes" id="UP001151760">
    <property type="component" value="Unassembled WGS sequence"/>
</dbReference>
<dbReference type="PANTHER" id="PTHR37984:SF5">
    <property type="entry name" value="PROTEIN NYNRIN-LIKE"/>
    <property type="match status" value="1"/>
</dbReference>
<feature type="compositionally biased region" description="Basic and acidic residues" evidence="1">
    <location>
        <begin position="755"/>
        <end position="773"/>
    </location>
</feature>
<comment type="caution">
    <text evidence="3">The sequence shown here is derived from an EMBL/GenBank/DDBJ whole genome shotgun (WGS) entry which is preliminary data.</text>
</comment>
<dbReference type="InterPro" id="IPR036397">
    <property type="entry name" value="RNaseH_sf"/>
</dbReference>
<dbReference type="InterPro" id="IPR000477">
    <property type="entry name" value="RT_dom"/>
</dbReference>
<evidence type="ECO:0000313" key="4">
    <source>
        <dbReference type="Proteomes" id="UP001151760"/>
    </source>
</evidence>
<feature type="compositionally biased region" description="Basic residues" evidence="1">
    <location>
        <begin position="289"/>
        <end position="299"/>
    </location>
</feature>
<feature type="compositionally biased region" description="Basic and acidic residues" evidence="1">
    <location>
        <begin position="336"/>
        <end position="350"/>
    </location>
</feature>
<keyword evidence="3" id="KW-0808">Transferase</keyword>
<dbReference type="Gene3D" id="3.30.70.270">
    <property type="match status" value="2"/>
</dbReference>
<dbReference type="InterPro" id="IPR050951">
    <property type="entry name" value="Retrovirus_Pol_polyprotein"/>
</dbReference>
<dbReference type="InterPro" id="IPR043128">
    <property type="entry name" value="Rev_trsase/Diguanyl_cyclase"/>
</dbReference>
<dbReference type="InterPro" id="IPR043502">
    <property type="entry name" value="DNA/RNA_pol_sf"/>
</dbReference>
<sequence>MKADNEDLQNELEYFSEDYDEEQEMEPRPEPNREATLTLRPMSPVVRRQRERVVGFEEAPNKEGSRRGRNAEGIRPSKIEAREDENRGVNLPPLLAAHLGRNESGSFADSTGSVTHFVRWIEDYPLPNGLKMPSHIGSYNGKGDPDNFLHLFEGAIRMQKWLMPVACHIFTYTLKDSARIWWNSQKTCSILNYEGLKAKFWTHFSASTRAFITRYTDDTLQILGLYEEQRIFGFVHGLRTRSLVEHLSTDLASIYKGLMEKTYTWIEAREVATNGSPNDPKGSFERSKKSFRRTTKGRKSGIDRRSSEIRAAGSLGKRSKEEREGIDIVLSQYNPRDPEEERRATSEEHQEEVKDILSCVDAEERIVVNDQYPEQKIVIGRQLPTKIKIRLQGLMRAYADVFAWTTAHMTGVPRTIIIGGEAFNTEHRVNELKHLEPVKQKKRSLAPERNKAIHTQVEELTKANILREVKYQTWVSNPVIVKKANERWKLCVDFTDINKACPKEHHSLPMIEQKVEDLHRHRLKCFLDAYKGYHQIPIAEKHEEKTAFYTREGVLCYRRLPFSLKNAGATYQRLIDKLFNHQLRRKIEVNSDDIVIKKDGIFSRQLITKQGIKANPSKLKAISDLQPPKSINEIQNLNRKLAALNCFLSKGADKTLPFMRTLKSCTSAKMVQWTTEADEAFRRMKELLEALPMVTTPIKGETLIMYLAASEESISAVLMAERGRNKFSCTSARDRIQRKKFRMGQILSDFLAETPSKEEEGAKDEEAKRKEIKPEKHGNCSLIELQAPMALEQDNGWNAIPKIILVAMVKMWRRNTGQKHHPRSTSRFMRNARRSTGIDIVGPLLIALGGARFLVVAIDYFTKWVEAKPLTSTTGKHMERFVWEHIVCRILQSLTSVYHPQANGQVEVTNREIVKGMERSLVYSSEAVIPIEISIETRRIQDFDPKQNEKRCREDLDILKERREIDSIKEARYKQKLEGYYNKRVRPSTFKPGTYVLRLNSASKSEFQGKMGPTWEGPYIVKKAYGDGAYKLETLSGSPIDRT</sequence>